<reference evidence="1" key="1">
    <citation type="journal article" date="2014" name="Front. Microbiol.">
        <title>High frequency of phylogenetically diverse reductive dehalogenase-homologous genes in deep subseafloor sedimentary metagenomes.</title>
        <authorList>
            <person name="Kawai M."/>
            <person name="Futagami T."/>
            <person name="Toyoda A."/>
            <person name="Takaki Y."/>
            <person name="Nishi S."/>
            <person name="Hori S."/>
            <person name="Arai W."/>
            <person name="Tsubouchi T."/>
            <person name="Morono Y."/>
            <person name="Uchiyama I."/>
            <person name="Ito T."/>
            <person name="Fujiyama A."/>
            <person name="Inagaki F."/>
            <person name="Takami H."/>
        </authorList>
    </citation>
    <scope>NUCLEOTIDE SEQUENCE</scope>
    <source>
        <strain evidence="1">Expedition CK06-06</strain>
    </source>
</reference>
<gene>
    <name evidence="1" type="ORF">S03H2_41605</name>
</gene>
<proteinExistence type="predicted"/>
<accession>X1HMA9</accession>
<organism evidence="1">
    <name type="scientific">marine sediment metagenome</name>
    <dbReference type="NCBI Taxonomy" id="412755"/>
    <lineage>
        <taxon>unclassified sequences</taxon>
        <taxon>metagenomes</taxon>
        <taxon>ecological metagenomes</taxon>
    </lineage>
</organism>
<name>X1HMA9_9ZZZZ</name>
<sequence length="108" mass="11835">PWPMSIPGNTGVDILWRVRNNSNGRATFAVSTGTPERFFTIHSDTVATLDPGGEADLVHEGYRGEKAGTSGTQTWDLIALAGEVTSSYVLDWLEAVFVDSVTLHYSWY</sequence>
<comment type="caution">
    <text evidence="1">The sequence shown here is derived from an EMBL/GenBank/DDBJ whole genome shotgun (WGS) entry which is preliminary data.</text>
</comment>
<feature type="non-terminal residue" evidence="1">
    <location>
        <position position="1"/>
    </location>
</feature>
<dbReference type="AlphaFoldDB" id="X1HMA9"/>
<dbReference type="EMBL" id="BARU01025847">
    <property type="protein sequence ID" value="GAH71281.1"/>
    <property type="molecule type" value="Genomic_DNA"/>
</dbReference>
<protein>
    <submittedName>
        <fullName evidence="1">Uncharacterized protein</fullName>
    </submittedName>
</protein>
<evidence type="ECO:0000313" key="1">
    <source>
        <dbReference type="EMBL" id="GAH71281.1"/>
    </source>
</evidence>